<reference evidence="7 8" key="1">
    <citation type="submission" date="2013-02" db="EMBL/GenBank/DDBJ databases">
        <title>The Genome Sequence of Plasmodium falciparum UGT5.1.</title>
        <authorList>
            <consortium name="The Broad Institute Genome Sequencing Platform"/>
            <consortium name="The Broad Institute Genome Sequencing Center for Infectious Disease"/>
            <person name="Neafsey D."/>
            <person name="Cheeseman I."/>
            <person name="Volkman S."/>
            <person name="Adams J."/>
            <person name="Walker B."/>
            <person name="Young S.K."/>
            <person name="Zeng Q."/>
            <person name="Gargeya S."/>
            <person name="Fitzgerald M."/>
            <person name="Haas B."/>
            <person name="Abouelleil A."/>
            <person name="Alvarado L."/>
            <person name="Arachchi H.M."/>
            <person name="Berlin A.M."/>
            <person name="Chapman S.B."/>
            <person name="Dewar J."/>
            <person name="Goldberg J."/>
            <person name="Griggs A."/>
            <person name="Gujja S."/>
            <person name="Hansen M."/>
            <person name="Howarth C."/>
            <person name="Imamovic A."/>
            <person name="Larimer J."/>
            <person name="McCowan C."/>
            <person name="Murphy C."/>
            <person name="Neiman D."/>
            <person name="Pearson M."/>
            <person name="Priest M."/>
            <person name="Roberts A."/>
            <person name="Saif S."/>
            <person name="Shea T."/>
            <person name="Sisk P."/>
            <person name="Sykes S."/>
            <person name="Wortman J."/>
            <person name="Nusbaum C."/>
            <person name="Birren B."/>
        </authorList>
    </citation>
    <scope>NUCLEOTIDE SEQUENCE [LARGE SCALE GENOMIC DNA]</scope>
    <source>
        <strain evidence="7 8">UGT5.1</strain>
    </source>
</reference>
<dbReference type="InterPro" id="IPR001680">
    <property type="entry name" value="WD40_rpt"/>
</dbReference>
<organism evidence="7 8">
    <name type="scientific">Plasmodium falciparum UGT5.1</name>
    <dbReference type="NCBI Taxonomy" id="1237627"/>
    <lineage>
        <taxon>Eukaryota</taxon>
        <taxon>Sar</taxon>
        <taxon>Alveolata</taxon>
        <taxon>Apicomplexa</taxon>
        <taxon>Aconoidasida</taxon>
        <taxon>Haemosporida</taxon>
        <taxon>Plasmodiidae</taxon>
        <taxon>Plasmodium</taxon>
        <taxon>Plasmodium (Laverania)</taxon>
    </lineage>
</organism>
<evidence type="ECO:0000256" key="6">
    <source>
        <dbReference type="PROSITE-ProRule" id="PRU00221"/>
    </source>
</evidence>
<evidence type="ECO:0000313" key="7">
    <source>
        <dbReference type="EMBL" id="EWC74145.1"/>
    </source>
</evidence>
<keyword evidence="4" id="KW-0677">Repeat</keyword>
<dbReference type="Pfam" id="PF00400">
    <property type="entry name" value="WD40"/>
    <property type="match status" value="1"/>
</dbReference>
<evidence type="ECO:0000256" key="1">
    <source>
        <dbReference type="ARBA" id="ARBA00004123"/>
    </source>
</evidence>
<sequence length="578" mass="68652">MNKKGNKRPLGESLNVPLNSNILNEDNDDKKYVYPSIGNFPIIINNDMLIYGYGKYLLFFCLKDMKFIKIIDDHQSAIRSLDKFKEGNFFLTTGDDKTIIIYDKNWCKYMKILHKKKIVKAYFLKEVQESEHFKILFIDKYGDIYIYKPPENLTNKNNNKIQINDKDDNYETVQLLYLYDSLNDVEAKDEDIFFMKEFDQEFHEDILLKDSDDDEKNKDSVNYDKYEQNDNCVDKCVDNCDDNYVDNCDDNYVDNCDDNYVDNCVDNCDDNYVDNCDDNYVDNCDDNYVDNCVDNYDDNYENILNEKNKAININSIKKKLEIHYAECFKNENLLYPIHTCNSSVISLYYDDKFLIIGDRDEKIRIIKNKKIHKIYNFYLNHKLFITCVELINEHIFCSTSADCYVHLWNIKKKEVVDSLYLDMNFLCKYVQLSSLFPNKSNMENYKFLISILYFHKKSFSLFAIIENVKGFLIIPLKEQKENNNDNNNLMAFDEEKIYFYELKEHVLSFTFLSLNNQKDVLLFVDREKGYLHKINLNDDNSLSKDIKIFPHSFFNSADMIDIGLINYWKHTTIEGIIN</sequence>
<protein>
    <submittedName>
        <fullName evidence="7">Uncharacterized protein</fullName>
    </submittedName>
</protein>
<dbReference type="PROSITE" id="PS50082">
    <property type="entry name" value="WD_REPEATS_2"/>
    <property type="match status" value="1"/>
</dbReference>
<evidence type="ECO:0000256" key="3">
    <source>
        <dbReference type="ARBA" id="ARBA00022694"/>
    </source>
</evidence>
<dbReference type="FunFam" id="2.130.10.10:FF:001096">
    <property type="entry name" value="WD repeat-containing protein, putative"/>
    <property type="match status" value="1"/>
</dbReference>
<gene>
    <name evidence="7" type="ORF">C923_05186</name>
</gene>
<dbReference type="AlphaFoldDB" id="W7J6I1"/>
<comment type="subcellular location">
    <subcellularLocation>
        <location evidence="1">Nucleus</location>
    </subcellularLocation>
</comment>
<dbReference type="GO" id="GO:0006400">
    <property type="term" value="P:tRNA modification"/>
    <property type="evidence" value="ECO:0007669"/>
    <property type="project" value="TreeGrafter"/>
</dbReference>
<dbReference type="GO" id="GO:0036265">
    <property type="term" value="P:RNA (guanine-N7)-methylation"/>
    <property type="evidence" value="ECO:0007669"/>
    <property type="project" value="InterPro"/>
</dbReference>
<dbReference type="InterPro" id="IPR015943">
    <property type="entry name" value="WD40/YVTN_repeat-like_dom_sf"/>
</dbReference>
<dbReference type="InterPro" id="IPR028884">
    <property type="entry name" value="Trm82"/>
</dbReference>
<dbReference type="Gene3D" id="2.130.10.10">
    <property type="entry name" value="YVTN repeat-like/Quinoprotein amine dehydrogenase"/>
    <property type="match status" value="1"/>
</dbReference>
<accession>W7J6I1</accession>
<dbReference type="PANTHER" id="PTHR16288">
    <property type="entry name" value="WD40 REPEAT PROTEIN 4"/>
    <property type="match status" value="1"/>
</dbReference>
<evidence type="ECO:0000313" key="8">
    <source>
        <dbReference type="Proteomes" id="UP000030697"/>
    </source>
</evidence>
<dbReference type="EMBL" id="KE124724">
    <property type="protein sequence ID" value="EWC74145.1"/>
    <property type="molecule type" value="Genomic_DNA"/>
</dbReference>
<keyword evidence="3" id="KW-0819">tRNA processing</keyword>
<evidence type="ECO:0000256" key="4">
    <source>
        <dbReference type="ARBA" id="ARBA00022737"/>
    </source>
</evidence>
<evidence type="ECO:0000256" key="2">
    <source>
        <dbReference type="ARBA" id="ARBA00022574"/>
    </source>
</evidence>
<keyword evidence="2 6" id="KW-0853">WD repeat</keyword>
<dbReference type="OrthoDB" id="371245at2759"/>
<name>W7J6I1_PLAFA</name>
<evidence type="ECO:0000256" key="5">
    <source>
        <dbReference type="ARBA" id="ARBA00023242"/>
    </source>
</evidence>
<dbReference type="GO" id="GO:0005634">
    <property type="term" value="C:nucleus"/>
    <property type="evidence" value="ECO:0007669"/>
    <property type="project" value="UniProtKB-SubCell"/>
</dbReference>
<dbReference type="SMART" id="SM00320">
    <property type="entry name" value="WD40"/>
    <property type="match status" value="3"/>
</dbReference>
<keyword evidence="5" id="KW-0539">Nucleus</keyword>
<dbReference type="SUPFAM" id="SSF50978">
    <property type="entry name" value="WD40 repeat-like"/>
    <property type="match status" value="1"/>
</dbReference>
<dbReference type="PANTHER" id="PTHR16288:SF0">
    <property type="entry name" value="TRNA (GUANINE-N(7)-)-METHYLTRANSFERASE NON-CATALYTIC SUBUNIT WDR4"/>
    <property type="match status" value="1"/>
</dbReference>
<feature type="repeat" description="WD" evidence="6">
    <location>
        <begin position="71"/>
        <end position="103"/>
    </location>
</feature>
<dbReference type="GO" id="GO:0005829">
    <property type="term" value="C:cytosol"/>
    <property type="evidence" value="ECO:0007669"/>
    <property type="project" value="TreeGrafter"/>
</dbReference>
<dbReference type="Proteomes" id="UP000030697">
    <property type="component" value="Unassembled WGS sequence"/>
</dbReference>
<proteinExistence type="predicted"/>
<dbReference type="InterPro" id="IPR036322">
    <property type="entry name" value="WD40_repeat_dom_sf"/>
</dbReference>
<dbReference type="GO" id="GO:0043527">
    <property type="term" value="C:tRNA methyltransferase complex"/>
    <property type="evidence" value="ECO:0007669"/>
    <property type="project" value="TreeGrafter"/>
</dbReference>